<dbReference type="Proteomes" id="UP000663855">
    <property type="component" value="Unassembled WGS sequence"/>
</dbReference>
<evidence type="ECO:0008006" key="8">
    <source>
        <dbReference type="Google" id="ProtNLM"/>
    </source>
</evidence>
<evidence type="ECO:0000313" key="3">
    <source>
        <dbReference type="EMBL" id="CAF2068861.1"/>
    </source>
</evidence>
<dbReference type="EMBL" id="CAJOBI010326652">
    <property type="protein sequence ID" value="CAF5192819.1"/>
    <property type="molecule type" value="Genomic_DNA"/>
</dbReference>
<dbReference type="AlphaFoldDB" id="A0A816R6L0"/>
<dbReference type="EMBL" id="CAJNOV010009853">
    <property type="protein sequence ID" value="CAF1381277.1"/>
    <property type="molecule type" value="Genomic_DNA"/>
</dbReference>
<name>A0A816R6L0_9BILA</name>
<dbReference type="EMBL" id="CAJOBH010240518">
    <property type="protein sequence ID" value="CAF5107562.1"/>
    <property type="molecule type" value="Genomic_DNA"/>
</dbReference>
<evidence type="ECO:0000313" key="7">
    <source>
        <dbReference type="Proteomes" id="UP000663824"/>
    </source>
</evidence>
<comment type="caution">
    <text evidence="3">The sequence shown here is derived from an EMBL/GenBank/DDBJ whole genome shotgun (WGS) entry which is preliminary data.</text>
</comment>
<dbReference type="Proteomes" id="UP000663824">
    <property type="component" value="Unassembled WGS sequence"/>
</dbReference>
<evidence type="ECO:0000313" key="4">
    <source>
        <dbReference type="EMBL" id="CAF5107562.1"/>
    </source>
</evidence>
<protein>
    <recommendedName>
        <fullName evidence="8">F-box domain-containing protein</fullName>
    </recommendedName>
</protein>
<dbReference type="EMBL" id="CAJOBJ010340451">
    <property type="protein sequence ID" value="CAF5194434.1"/>
    <property type="molecule type" value="Genomic_DNA"/>
</dbReference>
<evidence type="ECO:0000313" key="2">
    <source>
        <dbReference type="EMBL" id="CAF1653055.1"/>
    </source>
</evidence>
<accession>A0A816R6L0</accession>
<evidence type="ECO:0000313" key="6">
    <source>
        <dbReference type="EMBL" id="CAF5194434.1"/>
    </source>
</evidence>
<reference evidence="3" key="1">
    <citation type="submission" date="2021-02" db="EMBL/GenBank/DDBJ databases">
        <authorList>
            <person name="Nowell W R."/>
        </authorList>
    </citation>
    <scope>NUCLEOTIDE SEQUENCE</scope>
</reference>
<evidence type="ECO:0000313" key="5">
    <source>
        <dbReference type="EMBL" id="CAF5192819.1"/>
    </source>
</evidence>
<dbReference type="OrthoDB" id="9978603at2759"/>
<dbReference type="EMBL" id="CAJNRE010007901">
    <property type="protein sequence ID" value="CAF2068861.1"/>
    <property type="molecule type" value="Genomic_DNA"/>
</dbReference>
<dbReference type="Proteomes" id="UP000663834">
    <property type="component" value="Unassembled WGS sequence"/>
</dbReference>
<dbReference type="Proteomes" id="UP000676336">
    <property type="component" value="Unassembled WGS sequence"/>
</dbReference>
<dbReference type="Proteomes" id="UP000681967">
    <property type="component" value="Unassembled WGS sequence"/>
</dbReference>
<sequence length="247" mass="29440">MTFQFESLPSELFIHDIFPYLSLIDLNYAFVLLNRRFSKLVHLFLTAAVHHIHITSDIKWHEVEFTIGHVLPYLAENHQFKTLTICHPDLFSKFLTYAGRINKSHLNKIIVTPFIDIQFNDIIKFVSECFELNEMKLNVLTNSDSSWANGRKWTRWFETMQYTCQQNTLKKLEVCVWCINTNDAINFNPPLWNQEGIYRNNRNWKVQLKPGQEFDWRRARRYVEFSRSSQDFSALVRNQQNSHCILS</sequence>
<proteinExistence type="predicted"/>
<organism evidence="3 7">
    <name type="scientific">Rotaria magnacalcarata</name>
    <dbReference type="NCBI Taxonomy" id="392030"/>
    <lineage>
        <taxon>Eukaryota</taxon>
        <taxon>Metazoa</taxon>
        <taxon>Spiralia</taxon>
        <taxon>Gnathifera</taxon>
        <taxon>Rotifera</taxon>
        <taxon>Eurotatoria</taxon>
        <taxon>Bdelloidea</taxon>
        <taxon>Philodinida</taxon>
        <taxon>Philodinidae</taxon>
        <taxon>Rotaria</taxon>
    </lineage>
</organism>
<dbReference type="EMBL" id="CAJNOW010016879">
    <property type="protein sequence ID" value="CAF1653055.1"/>
    <property type="molecule type" value="Genomic_DNA"/>
</dbReference>
<dbReference type="Proteomes" id="UP000681720">
    <property type="component" value="Unassembled WGS sequence"/>
</dbReference>
<gene>
    <name evidence="4" type="ORF">BYL167_LOCUS65212</name>
    <name evidence="1" type="ORF">CJN711_LOCUS20959</name>
    <name evidence="6" type="ORF">GIL414_LOCUS74268</name>
    <name evidence="2" type="ORF">KQP761_LOCUS30362</name>
    <name evidence="3" type="ORF">MBJ925_LOCUS16340</name>
    <name evidence="5" type="ORF">SMN809_LOCUS72874</name>
</gene>
<evidence type="ECO:0000313" key="1">
    <source>
        <dbReference type="EMBL" id="CAF1381277.1"/>
    </source>
</evidence>